<name>A0A7U3VR78_9ACTN</name>
<comment type="similarity">
    <text evidence="1">Belongs to the ABC transporter superfamily.</text>
</comment>
<dbReference type="PROSITE" id="PS50893">
    <property type="entry name" value="ABC_TRANSPORTER_2"/>
    <property type="match status" value="1"/>
</dbReference>
<dbReference type="EMBL" id="AP018365">
    <property type="protein sequence ID" value="BBB00495.1"/>
    <property type="molecule type" value="Genomic_DNA"/>
</dbReference>
<dbReference type="GO" id="GO:0016887">
    <property type="term" value="F:ATP hydrolysis activity"/>
    <property type="evidence" value="ECO:0007669"/>
    <property type="project" value="InterPro"/>
</dbReference>
<evidence type="ECO:0000313" key="7">
    <source>
        <dbReference type="Proteomes" id="UP000595703"/>
    </source>
</evidence>
<dbReference type="PANTHER" id="PTHR24220:SF689">
    <property type="entry name" value="LIPOPROTEIN-RELEASING SYSTEM ATP-BINDING PROTEIN LOLD"/>
    <property type="match status" value="1"/>
</dbReference>
<gene>
    <name evidence="6" type="ORF">RVR_7581</name>
</gene>
<keyword evidence="2" id="KW-0547">Nucleotide-binding</keyword>
<evidence type="ECO:0000256" key="1">
    <source>
        <dbReference type="ARBA" id="ARBA00005417"/>
    </source>
</evidence>
<dbReference type="SUPFAM" id="SSF52540">
    <property type="entry name" value="P-loop containing nucleoside triphosphate hydrolases"/>
    <property type="match status" value="1"/>
</dbReference>
<dbReference type="Pfam" id="PF00005">
    <property type="entry name" value="ABC_tran"/>
    <property type="match status" value="1"/>
</dbReference>
<dbReference type="Gene3D" id="3.40.50.300">
    <property type="entry name" value="P-loop containing nucleotide triphosphate hydrolases"/>
    <property type="match status" value="1"/>
</dbReference>
<protein>
    <submittedName>
        <fullName evidence="6">Putative ABC transporter ATP-binding protein</fullName>
    </submittedName>
</protein>
<dbReference type="KEGG" id="arev:RVR_7581"/>
<feature type="domain" description="ABC transporter" evidence="5">
    <location>
        <begin position="10"/>
        <end position="245"/>
    </location>
</feature>
<evidence type="ECO:0000313" key="6">
    <source>
        <dbReference type="EMBL" id="BBB00495.1"/>
    </source>
</evidence>
<sequence length="268" mass="28659">MEAPPDNDVLWARALRHSYQGTPALLGVSVGVRAGEILALAGPRGSGKSTLLRCLSGQLVPDEGEVWFNSGPVHTLPETARERLRRDRFGWVGADPQLLPELNVWENAALPLLLRGESGRVARAAAREWLDRLDIGDIARRRPTGLSAARRQRVAVARALVTGPAVVFADEPTAPLHRDERTLVLRTLTSAARTHGITVVLATTDPDIAAHADRIVPFADGRVAPFAHDPGQDQGQGEDQAKGPGKGQGKGPQQGQSKDLSTPRPATV</sequence>
<dbReference type="RefSeq" id="WP_202236482.1">
    <property type="nucleotide sequence ID" value="NZ_AP018365.1"/>
</dbReference>
<evidence type="ECO:0000256" key="4">
    <source>
        <dbReference type="SAM" id="MobiDB-lite"/>
    </source>
</evidence>
<dbReference type="InterPro" id="IPR027417">
    <property type="entry name" value="P-loop_NTPase"/>
</dbReference>
<evidence type="ECO:0000256" key="2">
    <source>
        <dbReference type="ARBA" id="ARBA00022741"/>
    </source>
</evidence>
<dbReference type="InterPro" id="IPR003593">
    <property type="entry name" value="AAA+_ATPase"/>
</dbReference>
<reference evidence="6 7" key="3">
    <citation type="journal article" date="2011" name="Nat. Chem. Biol.">
        <title>Reveromycin A biosynthesis uses RevG and RevJ for stereospecific spiroacetal formation.</title>
        <authorList>
            <person name="Takahashi S."/>
            <person name="Toyoda A."/>
            <person name="Sekiyama Y."/>
            <person name="Takagi H."/>
            <person name="Nogawa T."/>
            <person name="Uramoto M."/>
            <person name="Suzuki R."/>
            <person name="Koshino H."/>
            <person name="Kumano T."/>
            <person name="Panthee S."/>
            <person name="Dairi T."/>
            <person name="Ishikawa J."/>
            <person name="Ikeda H."/>
            <person name="Sakaki Y."/>
            <person name="Osada H."/>
        </authorList>
    </citation>
    <scope>NUCLEOTIDE SEQUENCE [LARGE SCALE GENOMIC DNA]</scope>
    <source>
        <strain evidence="6 7">SN-593</strain>
    </source>
</reference>
<reference evidence="6 7" key="4">
    <citation type="journal article" date="2020" name="Sci. Rep.">
        <title>beta-carboline chemical signals induce reveromycin production through a LuxR family regulator in Streptomyces sp. SN-593.</title>
        <authorList>
            <person name="Panthee S."/>
            <person name="Kito N."/>
            <person name="Hayashi T."/>
            <person name="Shimizu T."/>
            <person name="Ishikawa J."/>
            <person name="Hamamoto H."/>
            <person name="Osada H."/>
            <person name="Takahashi S."/>
        </authorList>
    </citation>
    <scope>NUCLEOTIDE SEQUENCE [LARGE SCALE GENOMIC DNA]</scope>
    <source>
        <strain evidence="6 7">SN-593</strain>
    </source>
</reference>
<proteinExistence type="inferred from homology"/>
<organism evidence="6 7">
    <name type="scientific">Actinacidiphila reveromycinica</name>
    <dbReference type="NCBI Taxonomy" id="659352"/>
    <lineage>
        <taxon>Bacteria</taxon>
        <taxon>Bacillati</taxon>
        <taxon>Actinomycetota</taxon>
        <taxon>Actinomycetes</taxon>
        <taxon>Kitasatosporales</taxon>
        <taxon>Streptomycetaceae</taxon>
        <taxon>Actinacidiphila</taxon>
    </lineage>
</organism>
<dbReference type="GO" id="GO:0022857">
    <property type="term" value="F:transmembrane transporter activity"/>
    <property type="evidence" value="ECO:0007669"/>
    <property type="project" value="TreeGrafter"/>
</dbReference>
<accession>A0A7U3VR78</accession>
<evidence type="ECO:0000259" key="5">
    <source>
        <dbReference type="PROSITE" id="PS50893"/>
    </source>
</evidence>
<dbReference type="InterPro" id="IPR003439">
    <property type="entry name" value="ABC_transporter-like_ATP-bd"/>
</dbReference>
<keyword evidence="3 6" id="KW-0067">ATP-binding</keyword>
<dbReference type="AlphaFoldDB" id="A0A7U3VR78"/>
<evidence type="ECO:0000256" key="3">
    <source>
        <dbReference type="ARBA" id="ARBA00022840"/>
    </source>
</evidence>
<dbReference type="InterPro" id="IPR015854">
    <property type="entry name" value="ABC_transpr_LolD-like"/>
</dbReference>
<keyword evidence="7" id="KW-1185">Reference proteome</keyword>
<dbReference type="SMART" id="SM00382">
    <property type="entry name" value="AAA"/>
    <property type="match status" value="1"/>
</dbReference>
<feature type="region of interest" description="Disordered" evidence="4">
    <location>
        <begin position="223"/>
        <end position="268"/>
    </location>
</feature>
<reference evidence="6 7" key="2">
    <citation type="journal article" date="2011" name="J. Antibiot.">
        <title>Furaquinocins I and J: novel polyketide isoprenoid hybrid compounds from Streptomyces reveromyceticus SN-593.</title>
        <authorList>
            <person name="Panthee S."/>
            <person name="Takahashi S."/>
            <person name="Takagi H."/>
            <person name="Nogawa T."/>
            <person name="Oowada E."/>
            <person name="Uramoto M."/>
            <person name="Osada H."/>
        </authorList>
    </citation>
    <scope>NUCLEOTIDE SEQUENCE [LARGE SCALE GENOMIC DNA]</scope>
    <source>
        <strain evidence="6 7">SN-593</strain>
    </source>
</reference>
<dbReference type="GO" id="GO:0005886">
    <property type="term" value="C:plasma membrane"/>
    <property type="evidence" value="ECO:0007669"/>
    <property type="project" value="TreeGrafter"/>
</dbReference>
<dbReference type="Proteomes" id="UP000595703">
    <property type="component" value="Chromosome"/>
</dbReference>
<dbReference type="GO" id="GO:0005524">
    <property type="term" value="F:ATP binding"/>
    <property type="evidence" value="ECO:0007669"/>
    <property type="project" value="UniProtKB-KW"/>
</dbReference>
<reference evidence="6 7" key="1">
    <citation type="journal article" date="2010" name="J. Bacteriol.">
        <title>Biochemical characterization of a novel indole prenyltransferase from Streptomyces sp. SN-593.</title>
        <authorList>
            <person name="Takahashi S."/>
            <person name="Takagi H."/>
            <person name="Toyoda A."/>
            <person name="Uramoto M."/>
            <person name="Nogawa T."/>
            <person name="Ueki M."/>
            <person name="Sakaki Y."/>
            <person name="Osada H."/>
        </authorList>
    </citation>
    <scope>NUCLEOTIDE SEQUENCE [LARGE SCALE GENOMIC DNA]</scope>
    <source>
        <strain evidence="6 7">SN-593</strain>
    </source>
</reference>
<dbReference type="PANTHER" id="PTHR24220">
    <property type="entry name" value="IMPORT ATP-BINDING PROTEIN"/>
    <property type="match status" value="1"/>
</dbReference>